<dbReference type="SUPFAM" id="SSF53474">
    <property type="entry name" value="alpha/beta-Hydrolases"/>
    <property type="match status" value="1"/>
</dbReference>
<dbReference type="STRING" id="1349421.OI18_08980"/>
<comment type="caution">
    <text evidence="2">The sequence shown here is derived from an EMBL/GenBank/DDBJ whole genome shotgun (WGS) entry which is preliminary data.</text>
</comment>
<dbReference type="Proteomes" id="UP000031408">
    <property type="component" value="Unassembled WGS sequence"/>
</dbReference>
<dbReference type="Pfam" id="PF12697">
    <property type="entry name" value="Abhydrolase_6"/>
    <property type="match status" value="1"/>
</dbReference>
<dbReference type="InterPro" id="IPR029058">
    <property type="entry name" value="AB_hydrolase_fold"/>
</dbReference>
<dbReference type="OrthoDB" id="9112061at2"/>
<dbReference type="InterPro" id="IPR052897">
    <property type="entry name" value="Sec-Metab_Biosynth_Hydrolase"/>
</dbReference>
<accession>A0A0C1LI31</accession>
<sequence>MVTIKQFFTVVFFIAVTAFFLPERAVSQSTSKGIKNIVLVHGAFADGSCWSKVIPSLQKSGYNVVAVQNPLTSLANDVTAARRAIAQMDGPVLLVAHSYGGMVISEAGNDPKVAGLLYVAALVPEDEQNANQVNAMMPTTGIEKEFLVSSDGYVSLSQQTVNERFAPDASLQERKLIYATQVPLAASAGEEKVTSPAWKSKPSWYIVASQDKVISPELERYKAKLIKATTIELNSSHIPMISQPKKVTDFIITAARKL</sequence>
<dbReference type="PANTHER" id="PTHR37017:SF11">
    <property type="entry name" value="ESTERASE_LIPASE_THIOESTERASE DOMAIN-CONTAINING PROTEIN"/>
    <property type="match status" value="1"/>
</dbReference>
<dbReference type="PANTHER" id="PTHR37017">
    <property type="entry name" value="AB HYDROLASE-1 DOMAIN-CONTAINING PROTEIN-RELATED"/>
    <property type="match status" value="1"/>
</dbReference>
<feature type="domain" description="AB hydrolase-1" evidence="1">
    <location>
        <begin position="37"/>
        <end position="248"/>
    </location>
</feature>
<dbReference type="EMBL" id="JSVC01000009">
    <property type="protein sequence ID" value="KIC95008.1"/>
    <property type="molecule type" value="Genomic_DNA"/>
</dbReference>
<evidence type="ECO:0000259" key="1">
    <source>
        <dbReference type="Pfam" id="PF12697"/>
    </source>
</evidence>
<protein>
    <submittedName>
        <fullName evidence="2">Signal peptide protein</fullName>
    </submittedName>
</protein>
<dbReference type="InterPro" id="IPR000073">
    <property type="entry name" value="AB_hydrolase_1"/>
</dbReference>
<dbReference type="AlphaFoldDB" id="A0A0C1LI31"/>
<proteinExistence type="predicted"/>
<name>A0A0C1LI31_9BACT</name>
<reference evidence="2 3" key="1">
    <citation type="submission" date="2014-11" db="EMBL/GenBank/DDBJ databases">
        <title>Genome sequence of Flavihumibacter solisilvae 3-3.</title>
        <authorList>
            <person name="Zhou G."/>
            <person name="Li M."/>
            <person name="Wang G."/>
        </authorList>
    </citation>
    <scope>NUCLEOTIDE SEQUENCE [LARGE SCALE GENOMIC DNA]</scope>
    <source>
        <strain evidence="2 3">3-3</strain>
    </source>
</reference>
<evidence type="ECO:0000313" key="3">
    <source>
        <dbReference type="Proteomes" id="UP000031408"/>
    </source>
</evidence>
<organism evidence="2 3">
    <name type="scientific">Flavihumibacter solisilvae</name>
    <dbReference type="NCBI Taxonomy" id="1349421"/>
    <lineage>
        <taxon>Bacteria</taxon>
        <taxon>Pseudomonadati</taxon>
        <taxon>Bacteroidota</taxon>
        <taxon>Chitinophagia</taxon>
        <taxon>Chitinophagales</taxon>
        <taxon>Chitinophagaceae</taxon>
        <taxon>Flavihumibacter</taxon>
    </lineage>
</organism>
<gene>
    <name evidence="2" type="ORF">OI18_08980</name>
</gene>
<evidence type="ECO:0000313" key="2">
    <source>
        <dbReference type="EMBL" id="KIC95008.1"/>
    </source>
</evidence>
<dbReference type="Gene3D" id="3.40.50.1820">
    <property type="entry name" value="alpha/beta hydrolase"/>
    <property type="match status" value="1"/>
</dbReference>
<keyword evidence="3" id="KW-1185">Reference proteome</keyword>
<dbReference type="RefSeq" id="WP_039139127.1">
    <property type="nucleotide sequence ID" value="NZ_JSVC01000009.1"/>
</dbReference>